<feature type="domain" description="DUF5106" evidence="2">
    <location>
        <begin position="35"/>
        <end position="175"/>
    </location>
</feature>
<dbReference type="Pfam" id="PF17127">
    <property type="entry name" value="DUF5106"/>
    <property type="match status" value="1"/>
</dbReference>
<dbReference type="SUPFAM" id="SSF52833">
    <property type="entry name" value="Thioredoxin-like"/>
    <property type="match status" value="1"/>
</dbReference>
<dbReference type="InterPro" id="IPR033395">
    <property type="entry name" value="DUF5106"/>
</dbReference>
<accession>A0ABY5V9Q9</accession>
<evidence type="ECO:0000259" key="2">
    <source>
        <dbReference type="Pfam" id="PF17127"/>
    </source>
</evidence>
<feature type="signal peptide" evidence="1">
    <location>
        <begin position="1"/>
        <end position="20"/>
    </location>
</feature>
<proteinExistence type="predicted"/>
<dbReference type="EMBL" id="CP102252">
    <property type="protein sequence ID" value="UWN65571.1"/>
    <property type="molecule type" value="Genomic_DNA"/>
</dbReference>
<dbReference type="InterPro" id="IPR036249">
    <property type="entry name" value="Thioredoxin-like_sf"/>
</dbReference>
<evidence type="ECO:0000256" key="1">
    <source>
        <dbReference type="SAM" id="SignalP"/>
    </source>
</evidence>
<keyword evidence="1" id="KW-0732">Signal</keyword>
<dbReference type="PROSITE" id="PS51257">
    <property type="entry name" value="PROKAR_LIPOPROTEIN"/>
    <property type="match status" value="1"/>
</dbReference>
<evidence type="ECO:0000313" key="4">
    <source>
        <dbReference type="Proteomes" id="UP001058267"/>
    </source>
</evidence>
<name>A0ABY5V9Q9_9BACT</name>
<keyword evidence="4" id="KW-1185">Reference proteome</keyword>
<protein>
    <submittedName>
        <fullName evidence="3">DUF5106 domain-containing protein</fullName>
    </submittedName>
</protein>
<organism evidence="3 4">
    <name type="scientific">Alistipes senegalensis JC50</name>
    <dbReference type="NCBI Taxonomy" id="1033732"/>
    <lineage>
        <taxon>Bacteria</taxon>
        <taxon>Pseudomonadati</taxon>
        <taxon>Bacteroidota</taxon>
        <taxon>Bacteroidia</taxon>
        <taxon>Bacteroidales</taxon>
        <taxon>Rikenellaceae</taxon>
        <taxon>Alistipes</taxon>
    </lineage>
</organism>
<dbReference type="Proteomes" id="UP001058267">
    <property type="component" value="Chromosome"/>
</dbReference>
<reference evidence="3" key="1">
    <citation type="journal article" date="2022" name="Cell">
        <title>Design, construction, and in vivo augmentation of a complex gut microbiome.</title>
        <authorList>
            <person name="Cheng A.G."/>
            <person name="Ho P.Y."/>
            <person name="Aranda-Diaz A."/>
            <person name="Jain S."/>
            <person name="Yu F.B."/>
            <person name="Meng X."/>
            <person name="Wang M."/>
            <person name="Iakiviak M."/>
            <person name="Nagashima K."/>
            <person name="Zhao A."/>
            <person name="Murugkar P."/>
            <person name="Patil A."/>
            <person name="Atabakhsh K."/>
            <person name="Weakley A."/>
            <person name="Yan J."/>
            <person name="Brumbaugh A.R."/>
            <person name="Higginbottom S."/>
            <person name="Dimas A."/>
            <person name="Shiver A.L."/>
            <person name="Deutschbauer A."/>
            <person name="Neff N."/>
            <person name="Sonnenburg J.L."/>
            <person name="Huang K.C."/>
            <person name="Fischbach M.A."/>
        </authorList>
    </citation>
    <scope>NUCLEOTIDE SEQUENCE</scope>
    <source>
        <strain evidence="3">JC50</strain>
    </source>
</reference>
<dbReference type="Gene3D" id="3.40.30.10">
    <property type="entry name" value="Glutaredoxin"/>
    <property type="match status" value="1"/>
</dbReference>
<feature type="chain" id="PRO_5047272933" evidence="1">
    <location>
        <begin position="21"/>
        <end position="318"/>
    </location>
</feature>
<dbReference type="RefSeq" id="WP_026076336.1">
    <property type="nucleotide sequence ID" value="NZ_CP102252.1"/>
</dbReference>
<evidence type="ECO:0000313" key="3">
    <source>
        <dbReference type="EMBL" id="UWN65571.1"/>
    </source>
</evidence>
<sequence>MIRLSKYIPMFVLPSLFLTACGGGSPRTTGGNSTITATAVHKITMPQPPSVLSDDDKLTYVVERYWNSFDFADSTWLCDTAALEQAFADWAYLLGNIPASEASEYPGMLIRKSEQSPSMLLRLAELAEKYFADPNSPYRSEELFIPVLEAVIAAPGLDTLCKLRPRSLLASALKNRPGETAADITYTTAGGTAGTLHGVRADYTLLMFYNPGCPECARIETYIPQSEVFAPLVASGAMKVLAVYPDEDLAAWREHLPQMPSGWIVGHRVTGRDAGSPYDLPAIPSLYLLDKGKRVILKDAPVERIEAWLSEHANPQIH</sequence>
<gene>
    <name evidence="3" type="ORF">NQ519_01680</name>
</gene>